<proteinExistence type="inferred from homology"/>
<dbReference type="AlphaFoldDB" id="A0A832I5G8"/>
<comment type="similarity">
    <text evidence="1">Belongs to the argonaute family. Long pAgo subfamily.</text>
</comment>
<evidence type="ECO:0000259" key="3">
    <source>
        <dbReference type="SMART" id="SM00950"/>
    </source>
</evidence>
<gene>
    <name evidence="4" type="ORF">ENW55_03435</name>
</gene>
<dbReference type="InterPro" id="IPR054387">
    <property type="entry name" value="Ago_N_bact"/>
</dbReference>
<dbReference type="InterPro" id="IPR036397">
    <property type="entry name" value="RNaseH_sf"/>
</dbReference>
<dbReference type="EMBL" id="DTKQ01000026">
    <property type="protein sequence ID" value="HGZ79018.1"/>
    <property type="molecule type" value="Genomic_DNA"/>
</dbReference>
<dbReference type="InterPro" id="IPR012337">
    <property type="entry name" value="RNaseH-like_sf"/>
</dbReference>
<dbReference type="InterPro" id="IPR054434">
    <property type="entry name" value="Ago_MID_bact"/>
</dbReference>
<organism evidence="4">
    <name type="scientific">Pseudothermotoga hypogea</name>
    <dbReference type="NCBI Taxonomy" id="57487"/>
    <lineage>
        <taxon>Bacteria</taxon>
        <taxon>Thermotogati</taxon>
        <taxon>Thermotogota</taxon>
        <taxon>Thermotogae</taxon>
        <taxon>Thermotogales</taxon>
        <taxon>Thermotogaceae</taxon>
        <taxon>Pseudothermotoga</taxon>
    </lineage>
</organism>
<comment type="caution">
    <text evidence="4">The sequence shown here is derived from an EMBL/GenBank/DDBJ whole genome shotgun (WGS) entry which is preliminary data.</text>
</comment>
<dbReference type="Gene3D" id="3.30.420.10">
    <property type="entry name" value="Ribonuclease H-like superfamily/Ribonuclease H"/>
    <property type="match status" value="1"/>
</dbReference>
<dbReference type="SMART" id="SM00950">
    <property type="entry name" value="Piwi"/>
    <property type="match status" value="1"/>
</dbReference>
<dbReference type="InterPro" id="IPR003165">
    <property type="entry name" value="Piwi"/>
</dbReference>
<evidence type="ECO:0000256" key="1">
    <source>
        <dbReference type="ARBA" id="ARBA00035012"/>
    </source>
</evidence>
<sequence>MIVELNLFELKLPIKVKRTYYYNPQTEPRLFAKNLGRVNKLRFFHSSDLVWVETVMVDVKLVPKELDNYKRAEEVIENDEKLFVRTLYSYIGKLFKDNEFIATPKNLYVNAKTKTLFQSNPEVSYYEAYQVKIYKLQNKFYLSVNPRYFFLSSKPALESKIKTPYVFNITSGKSFLCRKCEENELVIQVDPHTQKRVDFPQNYYFNFSPSEAEKHGFSKELYSVYSNVSKLFDRLQIDVGFLNQVADLSELYQLPLDKVEPVLVVYRFKNGSSNDPRKIFELGALENPGRMRLTFIFPKYYKEKEIENEVKEVFANQDSVYYRSLRAMGFVNVTYVRNTKEQNKAKFFYDESFNIENVDDIAKAGRVFAVVLLEGETPNLPLLLSKLPRNAIAFPIIKEKVLAGPVYIIRSFAYKALNFTEDAKAYELIDLIKNVLFVGFDLSHDHVNRLSHFALSAVDDSAKILYIHHKENLPLNEKAELELLQNSIAQALNRYKLVHGSMPACLLLMRDGIFFEDISYIRNYLDTLGLKYIIVEVNKNSNINGPKDLKGKILELDEKKFVYFATTYNLQKAVEINVVLNNSNLTPRQIAKHVYLSTRLFHPTPYVNLKLPYPLYVTDKVSLLGQLWKLYVPYFKPKQHNDKNGSNEHM</sequence>
<feature type="domain" description="Piwi" evidence="3">
    <location>
        <begin position="367"/>
        <end position="629"/>
    </location>
</feature>
<dbReference type="Pfam" id="PF22362">
    <property type="entry name" value="Ago_MID_bact"/>
    <property type="match status" value="1"/>
</dbReference>
<reference evidence="4" key="1">
    <citation type="journal article" date="2020" name="mSystems">
        <title>Genome- and Community-Level Interaction Insights into Carbon Utilization and Element Cycling Functions of Hydrothermarchaeota in Hydrothermal Sediment.</title>
        <authorList>
            <person name="Zhou Z."/>
            <person name="Liu Y."/>
            <person name="Xu W."/>
            <person name="Pan J."/>
            <person name="Luo Z.H."/>
            <person name="Li M."/>
        </authorList>
    </citation>
    <scope>NUCLEOTIDE SEQUENCE [LARGE SCALE GENOMIC DNA]</scope>
    <source>
        <strain evidence="4">SpSt-86</strain>
    </source>
</reference>
<protein>
    <recommendedName>
        <fullName evidence="2">Protein argonaute</fullName>
    </recommendedName>
</protein>
<dbReference type="GO" id="GO:0003676">
    <property type="term" value="F:nucleic acid binding"/>
    <property type="evidence" value="ECO:0007669"/>
    <property type="project" value="InterPro"/>
</dbReference>
<accession>A0A832I5G8</accession>
<evidence type="ECO:0000313" key="4">
    <source>
        <dbReference type="EMBL" id="HGZ79018.1"/>
    </source>
</evidence>
<evidence type="ECO:0000256" key="2">
    <source>
        <dbReference type="ARBA" id="ARBA00035032"/>
    </source>
</evidence>
<dbReference type="Pfam" id="PF22136">
    <property type="entry name" value="MpAgo_N-like"/>
    <property type="match status" value="1"/>
</dbReference>
<name>A0A832I5G8_9THEM</name>
<dbReference type="SUPFAM" id="SSF53098">
    <property type="entry name" value="Ribonuclease H-like"/>
    <property type="match status" value="1"/>
</dbReference>